<proteinExistence type="predicted"/>
<evidence type="ECO:0000313" key="2">
    <source>
        <dbReference type="Proteomes" id="UP000664349"/>
    </source>
</evidence>
<gene>
    <name evidence="1" type="ORF">J1C50_01095</name>
</gene>
<protein>
    <submittedName>
        <fullName evidence="1">Uncharacterized protein</fullName>
    </submittedName>
</protein>
<accession>A0ABS3GGB6</accession>
<dbReference type="Proteomes" id="UP000664349">
    <property type="component" value="Unassembled WGS sequence"/>
</dbReference>
<name>A0ABS3GGB6_9NEIS</name>
<dbReference type="GeneID" id="58562226"/>
<comment type="caution">
    <text evidence="1">The sequence shown here is derived from an EMBL/GenBank/DDBJ whole genome shotgun (WGS) entry which is preliminary data.</text>
</comment>
<dbReference type="RefSeq" id="WP_196783823.1">
    <property type="nucleotide sequence ID" value="NZ_AP019312.1"/>
</dbReference>
<organism evidence="1 2">
    <name type="scientific">Chromobacterium haemolyticum</name>
    <dbReference type="NCBI Taxonomy" id="394935"/>
    <lineage>
        <taxon>Bacteria</taxon>
        <taxon>Pseudomonadati</taxon>
        <taxon>Pseudomonadota</taxon>
        <taxon>Betaproteobacteria</taxon>
        <taxon>Neisseriales</taxon>
        <taxon>Chromobacteriaceae</taxon>
        <taxon>Chromobacterium</taxon>
    </lineage>
</organism>
<keyword evidence="2" id="KW-1185">Reference proteome</keyword>
<sequence length="106" mass="11846">MLIATEMKSGMELHADSYTQTNVEAFAASFQDGPIEIELSDAARSECARVQCAAHIEKYYPIFKQLNLLRDGDDEEKKQMSAFINACQAWSNQASGTRAELEKIKP</sequence>
<reference evidence="1 2" key="1">
    <citation type="submission" date="2021-03" db="EMBL/GenBank/DDBJ databases">
        <title>First Case of infection caused by Chromobacterium haemolyticum derived from water in China.</title>
        <authorList>
            <person name="Chen J."/>
            <person name="Liu C."/>
        </authorList>
    </citation>
    <scope>NUCLEOTIDE SEQUENCE [LARGE SCALE GENOMIC DNA]</scope>
    <source>
        <strain evidence="1 2">WJ-5</strain>
    </source>
</reference>
<dbReference type="EMBL" id="JAFLRD010000001">
    <property type="protein sequence ID" value="MBO0414091.1"/>
    <property type="molecule type" value="Genomic_DNA"/>
</dbReference>
<evidence type="ECO:0000313" key="1">
    <source>
        <dbReference type="EMBL" id="MBO0414091.1"/>
    </source>
</evidence>